<dbReference type="CDD" id="cd12828">
    <property type="entry name" value="TmCorA-like_1"/>
    <property type="match status" value="1"/>
</dbReference>
<evidence type="ECO:0000256" key="4">
    <source>
        <dbReference type="ARBA" id="ARBA00022475"/>
    </source>
</evidence>
<feature type="transmembrane region" description="Helical" evidence="8">
    <location>
        <begin position="325"/>
        <end position="345"/>
    </location>
</feature>
<dbReference type="RefSeq" id="WP_085052196.1">
    <property type="nucleotide sequence ID" value="NZ_LNQR01000057.1"/>
</dbReference>
<evidence type="ECO:0000256" key="1">
    <source>
        <dbReference type="ARBA" id="ARBA00004651"/>
    </source>
</evidence>
<organism evidence="9 10">
    <name type="scientific">Candidatus Magnetominusculus xianensis</name>
    <dbReference type="NCBI Taxonomy" id="1748249"/>
    <lineage>
        <taxon>Bacteria</taxon>
        <taxon>Pseudomonadati</taxon>
        <taxon>Nitrospirota</taxon>
        <taxon>Nitrospiria</taxon>
        <taxon>Nitrospirales</taxon>
        <taxon>Nitrospiraceae</taxon>
        <taxon>Candidatus Magnetominusculus</taxon>
    </lineage>
</organism>
<keyword evidence="5 8" id="KW-0812">Transmembrane</keyword>
<dbReference type="InterPro" id="IPR045861">
    <property type="entry name" value="CorA_cytoplasmic_dom"/>
</dbReference>
<evidence type="ECO:0000256" key="7">
    <source>
        <dbReference type="ARBA" id="ARBA00023136"/>
    </source>
</evidence>
<dbReference type="InterPro" id="IPR004488">
    <property type="entry name" value="Mg/Co-transport_prot_CorA"/>
</dbReference>
<reference evidence="9 10" key="1">
    <citation type="submission" date="2015-11" db="EMBL/GenBank/DDBJ databases">
        <authorList>
            <person name="Lin W."/>
        </authorList>
    </citation>
    <scope>NUCLEOTIDE SEQUENCE [LARGE SCALE GENOMIC DNA]</scope>
    <source>
        <strain evidence="9 10">HCH-1</strain>
    </source>
</reference>
<dbReference type="EMBL" id="LNQR01000057">
    <property type="protein sequence ID" value="KWT86090.1"/>
    <property type="molecule type" value="Genomic_DNA"/>
</dbReference>
<dbReference type="InterPro" id="IPR045863">
    <property type="entry name" value="CorA_TM1_TM2"/>
</dbReference>
<evidence type="ECO:0000313" key="10">
    <source>
        <dbReference type="Proteomes" id="UP000060487"/>
    </source>
</evidence>
<keyword evidence="10" id="KW-1185">Reference proteome</keyword>
<dbReference type="Proteomes" id="UP000060487">
    <property type="component" value="Unassembled WGS sequence"/>
</dbReference>
<keyword evidence="8" id="KW-0460">Magnesium</keyword>
<evidence type="ECO:0000256" key="3">
    <source>
        <dbReference type="ARBA" id="ARBA00022448"/>
    </source>
</evidence>
<dbReference type="PANTHER" id="PTHR46494">
    <property type="entry name" value="CORA FAMILY METAL ION TRANSPORTER (EUROFUNG)"/>
    <property type="match status" value="1"/>
</dbReference>
<keyword evidence="8" id="KW-0406">Ion transport</keyword>
<dbReference type="NCBIfam" id="TIGR00383">
    <property type="entry name" value="corA"/>
    <property type="match status" value="1"/>
</dbReference>
<comment type="function">
    <text evidence="8">Mediates influx of magnesium ions.</text>
</comment>
<evidence type="ECO:0000256" key="5">
    <source>
        <dbReference type="ARBA" id="ARBA00022692"/>
    </source>
</evidence>
<proteinExistence type="inferred from homology"/>
<protein>
    <recommendedName>
        <fullName evidence="8">Magnesium transport protein CorA</fullName>
    </recommendedName>
</protein>
<comment type="subcellular location">
    <subcellularLocation>
        <location evidence="1">Cell membrane</location>
        <topology evidence="1">Multi-pass membrane protein</topology>
    </subcellularLocation>
    <subcellularLocation>
        <location evidence="8">Membrane</location>
        <topology evidence="8">Multi-pass membrane protein</topology>
    </subcellularLocation>
</comment>
<dbReference type="InterPro" id="IPR002523">
    <property type="entry name" value="MgTranspt_CorA/ZnTranspt_ZntB"/>
</dbReference>
<evidence type="ECO:0000256" key="6">
    <source>
        <dbReference type="ARBA" id="ARBA00022989"/>
    </source>
</evidence>
<name>A0ABR5SK07_9BACT</name>
<keyword evidence="3 8" id="KW-0813">Transport</keyword>
<accession>A0ABR5SK07</accession>
<keyword evidence="6 8" id="KW-1133">Transmembrane helix</keyword>
<gene>
    <name evidence="8 9" type="primary">corA</name>
    <name evidence="9" type="ORF">ASN18_1577</name>
</gene>
<keyword evidence="7 8" id="KW-0472">Membrane</keyword>
<dbReference type="PANTHER" id="PTHR46494:SF1">
    <property type="entry name" value="CORA FAMILY METAL ION TRANSPORTER (EUROFUNG)"/>
    <property type="match status" value="1"/>
</dbReference>
<dbReference type="Pfam" id="PF01544">
    <property type="entry name" value="CorA"/>
    <property type="match status" value="1"/>
</dbReference>
<evidence type="ECO:0000256" key="2">
    <source>
        <dbReference type="ARBA" id="ARBA00009765"/>
    </source>
</evidence>
<keyword evidence="4 8" id="KW-1003">Cell membrane</keyword>
<feature type="transmembrane region" description="Helical" evidence="8">
    <location>
        <begin position="293"/>
        <end position="313"/>
    </location>
</feature>
<dbReference type="Gene3D" id="3.30.460.20">
    <property type="entry name" value="CorA soluble domain-like"/>
    <property type="match status" value="1"/>
</dbReference>
<comment type="similarity">
    <text evidence="2 8">Belongs to the CorA metal ion transporter (MIT) (TC 1.A.35) family.</text>
</comment>
<dbReference type="SUPFAM" id="SSF143865">
    <property type="entry name" value="CorA soluble domain-like"/>
    <property type="match status" value="1"/>
</dbReference>
<evidence type="ECO:0000313" key="9">
    <source>
        <dbReference type="EMBL" id="KWT86090.1"/>
    </source>
</evidence>
<dbReference type="SUPFAM" id="SSF144083">
    <property type="entry name" value="Magnesium transport protein CorA, transmembrane region"/>
    <property type="match status" value="1"/>
</dbReference>
<comment type="caution">
    <text evidence="9">The sequence shown here is derived from an EMBL/GenBank/DDBJ whole genome shotgun (WGS) entry which is preliminary data.</text>
</comment>
<evidence type="ECO:0000256" key="8">
    <source>
        <dbReference type="RuleBase" id="RU362010"/>
    </source>
</evidence>
<sequence>MKRLHKRSVGLPPETPVHIGEIKTDKVKITSVRYDDHDIVISEQAAISECFPLKDKPAITWINIDGLHEVHIIEELGKLAGIHPLTVEDILNTEQQPKIDFFDDYVFVEMPVITLTEADEPVCIEQLSIVMGKTYVFSFREKESDVFKPLMHHLEYNKTLIRKMGADYLAYALIDIVVDNYFAVIEKLGDDVDSVEENVLRTAAPEILTNIHKLRRGFIRLRKAVWPMREIVSTLVREQSGLIGEPSKVYLKDLYDHVIQVNYTLETYRDVIYGLHDIYLTNLNTKMNEIMKFLTMIGTIFIPLTFITSIYGMNFEYMPELKWHWGYFTVLGCMFAAAVSFIVLFKRKKWI</sequence>
<dbReference type="Gene3D" id="1.20.58.340">
    <property type="entry name" value="Magnesium transport protein CorA, transmembrane region"/>
    <property type="match status" value="2"/>
</dbReference>